<gene>
    <name evidence="3" type="ORF">PWO00_27420</name>
</gene>
<dbReference type="Pfam" id="PF07687">
    <property type="entry name" value="M20_dimer"/>
    <property type="match status" value="1"/>
</dbReference>
<feature type="binding site" evidence="1">
    <location>
        <position position="144"/>
    </location>
    <ligand>
        <name>Mn(2+)</name>
        <dbReference type="ChEBI" id="CHEBI:29035"/>
        <label>2</label>
    </ligand>
</feature>
<dbReference type="InterPro" id="IPR011650">
    <property type="entry name" value="Peptidase_M20_dimer"/>
</dbReference>
<dbReference type="InterPro" id="IPR002933">
    <property type="entry name" value="Peptidase_M20"/>
</dbReference>
<dbReference type="PIRSF" id="PIRSF005962">
    <property type="entry name" value="Pept_M20D_amidohydro"/>
    <property type="match status" value="1"/>
</dbReference>
<comment type="cofactor">
    <cofactor evidence="1">
        <name>Mn(2+)</name>
        <dbReference type="ChEBI" id="CHEBI:29035"/>
    </cofactor>
    <text evidence="1">The Mn(2+) ion enhances activity.</text>
</comment>
<dbReference type="AlphaFoldDB" id="A0ABD7X3U1"/>
<dbReference type="SUPFAM" id="SSF55031">
    <property type="entry name" value="Bacterial exopeptidase dimerisation domain"/>
    <property type="match status" value="1"/>
</dbReference>
<protein>
    <submittedName>
        <fullName evidence="3">M20 family metallopeptidase</fullName>
    </submittedName>
</protein>
<keyword evidence="1" id="KW-0464">Manganese</keyword>
<dbReference type="GO" id="GO:0016787">
    <property type="term" value="F:hydrolase activity"/>
    <property type="evidence" value="ECO:0007669"/>
    <property type="project" value="UniProtKB-ARBA"/>
</dbReference>
<proteinExistence type="predicted"/>
<evidence type="ECO:0000256" key="1">
    <source>
        <dbReference type="PIRSR" id="PIRSR005962-1"/>
    </source>
</evidence>
<feature type="binding site" evidence="1">
    <location>
        <position position="370"/>
    </location>
    <ligand>
        <name>Mn(2+)</name>
        <dbReference type="ChEBI" id="CHEBI:29035"/>
        <label>2</label>
    </ligand>
</feature>
<organism evidence="3 4">
    <name type="scientific">Priestia aryabhattai</name>
    <name type="common">Bacillus aryabhattai</name>
    <dbReference type="NCBI Taxonomy" id="412384"/>
    <lineage>
        <taxon>Bacteria</taxon>
        <taxon>Bacillati</taxon>
        <taxon>Bacillota</taxon>
        <taxon>Bacilli</taxon>
        <taxon>Bacillales</taxon>
        <taxon>Bacillaceae</taxon>
        <taxon>Priestia</taxon>
    </lineage>
</organism>
<evidence type="ECO:0000313" key="3">
    <source>
        <dbReference type="EMBL" id="WEA47183.1"/>
    </source>
</evidence>
<sequence>MANAHSIVEQVNKLYTHLIEWRRRFHQHPELSFQEFGTSKFVAETLRSMDGIDVETGIGVETSVIGTLTSRDGPTIAIRADMDALPIKEENITDYCSLNSGVMHACGHDAHTAILLGIAHVLASTFKKGKLKGTIKFIFQPAEEITDENGLSGSPYMVQAGVYDDVDAAIALHMCPWLPVGEIQMNDGYSMANVDVFEGKIYGTGGHGAYPELGTDPIWMLGPVMQALHGIVSRKVSALDAAVVSIGQVHAGTASNIIPTEVSITGTLRSYAPEVRDLLASELEKAFSIVESLDGKYSFKVERGEPALNNSAAINDWIIEAIEEMYPQLGITRRPFGMGGEDFGYVTQKIPGSMIFLGCALKDEVQRDLHTPIFDIDETCLPIGVAVLAQTAIKFLKGEVTLPINEQLEVQTYGT</sequence>
<dbReference type="Gene3D" id="3.40.630.10">
    <property type="entry name" value="Zn peptidases"/>
    <property type="match status" value="1"/>
</dbReference>
<reference evidence="3 4" key="1">
    <citation type="submission" date="2023-02" db="EMBL/GenBank/DDBJ databases">
        <title>Complete genome sequence of Priestia aryabhattai G5MAi6, a methanol-tolerant strain isolated from tap water in Hong Kong.</title>
        <authorList>
            <person name="Leung K.M."/>
            <person name="Lai G.K.K."/>
            <person name="Griffin S.D.J."/>
        </authorList>
    </citation>
    <scope>NUCLEOTIDE SEQUENCE [LARGE SCALE GENOMIC DNA]</scope>
    <source>
        <strain evidence="3 4">G5MAi6</strain>
        <plasmid evidence="3 4">pG5MAi6_1</plasmid>
    </source>
</reference>
<evidence type="ECO:0000259" key="2">
    <source>
        <dbReference type="Pfam" id="PF07687"/>
    </source>
</evidence>
<dbReference type="NCBIfam" id="TIGR01891">
    <property type="entry name" value="amidohydrolases"/>
    <property type="match status" value="1"/>
</dbReference>
<name>A0ABD7X3U1_PRIAR</name>
<geneLocation type="plasmid" evidence="3 4">
    <name>pG5MAi6_1</name>
</geneLocation>
<dbReference type="Pfam" id="PF01546">
    <property type="entry name" value="Peptidase_M20"/>
    <property type="match status" value="1"/>
</dbReference>
<feature type="binding site" evidence="1">
    <location>
        <position position="106"/>
    </location>
    <ligand>
        <name>Mn(2+)</name>
        <dbReference type="ChEBI" id="CHEBI:29035"/>
        <label>2</label>
    </ligand>
</feature>
<evidence type="ECO:0000313" key="4">
    <source>
        <dbReference type="Proteomes" id="UP001220217"/>
    </source>
</evidence>
<dbReference type="RefSeq" id="WP_275037701.1">
    <property type="nucleotide sequence ID" value="NZ_CP118719.1"/>
</dbReference>
<dbReference type="SUPFAM" id="SSF53187">
    <property type="entry name" value="Zn-dependent exopeptidases"/>
    <property type="match status" value="1"/>
</dbReference>
<keyword evidence="1" id="KW-0479">Metal-binding</keyword>
<keyword evidence="3" id="KW-0614">Plasmid</keyword>
<dbReference type="InterPro" id="IPR017439">
    <property type="entry name" value="Amidohydrolase"/>
</dbReference>
<feature type="domain" description="Peptidase M20 dimerisation" evidence="2">
    <location>
        <begin position="200"/>
        <end position="287"/>
    </location>
</feature>
<dbReference type="InterPro" id="IPR036264">
    <property type="entry name" value="Bact_exopeptidase_dim_dom"/>
</dbReference>
<feature type="binding site" evidence="1">
    <location>
        <position position="173"/>
    </location>
    <ligand>
        <name>Mn(2+)</name>
        <dbReference type="ChEBI" id="CHEBI:29035"/>
        <label>1</label>
    </ligand>
</feature>
<dbReference type="CDD" id="cd03886">
    <property type="entry name" value="M20_Acy1"/>
    <property type="match status" value="1"/>
</dbReference>
<dbReference type="Proteomes" id="UP001220217">
    <property type="component" value="Plasmid pG5MAi6_1"/>
</dbReference>
<feature type="binding site" evidence="1">
    <location>
        <position position="108"/>
    </location>
    <ligand>
        <name>Mn(2+)</name>
        <dbReference type="ChEBI" id="CHEBI:29035"/>
        <label>2</label>
    </ligand>
</feature>
<dbReference type="EMBL" id="CP118719">
    <property type="protein sequence ID" value="WEA47183.1"/>
    <property type="molecule type" value="Genomic_DNA"/>
</dbReference>
<dbReference type="PANTHER" id="PTHR11014:SF63">
    <property type="entry name" value="METALLOPEPTIDASE, PUTATIVE (AFU_ORTHOLOGUE AFUA_6G09600)-RELATED"/>
    <property type="match status" value="1"/>
</dbReference>
<dbReference type="PANTHER" id="PTHR11014">
    <property type="entry name" value="PEPTIDASE M20 FAMILY MEMBER"/>
    <property type="match status" value="1"/>
</dbReference>
<dbReference type="Gene3D" id="3.30.70.360">
    <property type="match status" value="1"/>
</dbReference>
<accession>A0ABD7X3U1</accession>